<dbReference type="RefSeq" id="WP_316701425.1">
    <property type="nucleotide sequence ID" value="NZ_CP136336.1"/>
</dbReference>
<keyword evidence="3" id="KW-1185">Reference proteome</keyword>
<feature type="domain" description="Serine aminopeptidase S33" evidence="1">
    <location>
        <begin position="26"/>
        <end position="270"/>
    </location>
</feature>
<dbReference type="GO" id="GO:0016787">
    <property type="term" value="F:hydrolase activity"/>
    <property type="evidence" value="ECO:0007669"/>
    <property type="project" value="UniProtKB-KW"/>
</dbReference>
<evidence type="ECO:0000313" key="3">
    <source>
        <dbReference type="Proteomes" id="UP001303946"/>
    </source>
</evidence>
<dbReference type="InterPro" id="IPR022742">
    <property type="entry name" value="Hydrolase_4"/>
</dbReference>
<name>A0ABZ0CUI7_9BURK</name>
<sequence length="289" mass="31650">MDDTTFFLPSADDHRIETWHWPAATAPRGVVQIAHGMAEHPLRYRPLAQALNARGLAVYANAHRGHGPAAQAAGTLGDFGPRGFAAVADDMAHLTRHIHRQHPALPVVLLGHSMGSFAAQLYMLDHAALVSAVSLSGTAALDLLVQGRPPTWRLEDANEGIANPRTPFDWLSRDAAQVDAYIADPLCGFAVTPESRKSMYAACMRTTQPEELARLPKDLPLYLFTGDHDPINRNLDWFDPLAARYRAAGLTDVSTHVFGGGRHETLNETNRDEVIGHLVVWIERAITAR</sequence>
<evidence type="ECO:0000313" key="2">
    <source>
        <dbReference type="EMBL" id="WOB08627.1"/>
    </source>
</evidence>
<dbReference type="PANTHER" id="PTHR11614">
    <property type="entry name" value="PHOSPHOLIPASE-RELATED"/>
    <property type="match status" value="1"/>
</dbReference>
<keyword evidence="2" id="KW-0378">Hydrolase</keyword>
<dbReference type="EMBL" id="CP136336">
    <property type="protein sequence ID" value="WOB08627.1"/>
    <property type="molecule type" value="Genomic_DNA"/>
</dbReference>
<gene>
    <name evidence="2" type="ORF">RXV79_00910</name>
</gene>
<dbReference type="Gene3D" id="3.40.50.1820">
    <property type="entry name" value="alpha/beta hydrolase"/>
    <property type="match status" value="1"/>
</dbReference>
<dbReference type="Pfam" id="PF12146">
    <property type="entry name" value="Hydrolase_4"/>
    <property type="match status" value="1"/>
</dbReference>
<dbReference type="InterPro" id="IPR029058">
    <property type="entry name" value="AB_hydrolase_fold"/>
</dbReference>
<organism evidence="2 3">
    <name type="scientific">Piscinibacter gummiphilus</name>
    <dbReference type="NCBI Taxonomy" id="946333"/>
    <lineage>
        <taxon>Bacteria</taxon>
        <taxon>Pseudomonadati</taxon>
        <taxon>Pseudomonadota</taxon>
        <taxon>Betaproteobacteria</taxon>
        <taxon>Burkholderiales</taxon>
        <taxon>Sphaerotilaceae</taxon>
        <taxon>Piscinibacter</taxon>
    </lineage>
</organism>
<dbReference type="InterPro" id="IPR051044">
    <property type="entry name" value="MAG_DAG_Lipase"/>
</dbReference>
<accession>A0ABZ0CUI7</accession>
<protein>
    <submittedName>
        <fullName evidence="2">Alpha/beta fold hydrolase</fullName>
    </submittedName>
</protein>
<proteinExistence type="predicted"/>
<evidence type="ECO:0000259" key="1">
    <source>
        <dbReference type="Pfam" id="PF12146"/>
    </source>
</evidence>
<dbReference type="SUPFAM" id="SSF53474">
    <property type="entry name" value="alpha/beta-Hydrolases"/>
    <property type="match status" value="1"/>
</dbReference>
<reference evidence="2 3" key="1">
    <citation type="submission" date="2023-10" db="EMBL/GenBank/DDBJ databases">
        <title>Bacteria for the degradation of biodegradable plastic PBAT(Polybutylene adipate terephthalate).</title>
        <authorList>
            <person name="Weon H.-Y."/>
            <person name="Yeon J."/>
        </authorList>
    </citation>
    <scope>NUCLEOTIDE SEQUENCE [LARGE SCALE GENOMIC DNA]</scope>
    <source>
        <strain evidence="2 3">SBD 7-3</strain>
    </source>
</reference>
<dbReference type="Proteomes" id="UP001303946">
    <property type="component" value="Chromosome"/>
</dbReference>